<keyword evidence="2" id="KW-1185">Reference proteome</keyword>
<accession>A0ABT3HYV9</accession>
<name>A0ABT3HYV9_9FLAO</name>
<dbReference type="RefSeq" id="WP_264750166.1">
    <property type="nucleotide sequence ID" value="NZ_JAPDHW010000006.1"/>
</dbReference>
<gene>
    <name evidence="1" type="ORF">OMO38_10680</name>
</gene>
<comment type="caution">
    <text evidence="1">The sequence shown here is derived from an EMBL/GenBank/DDBJ whole genome shotgun (WGS) entry which is preliminary data.</text>
</comment>
<protein>
    <recommendedName>
        <fullName evidence="3">Oxidoreductase</fullName>
    </recommendedName>
</protein>
<dbReference type="Proteomes" id="UP001163731">
    <property type="component" value="Unassembled WGS sequence"/>
</dbReference>
<dbReference type="PROSITE" id="PS51257">
    <property type="entry name" value="PROKAR_LIPOPROTEIN"/>
    <property type="match status" value="1"/>
</dbReference>
<sequence length="337" mass="39188">MKISIIKPQSLFSLLIFLTILLLSCKKEEQKTFSKPASTEIKKDSLISPKINLNDFNIFEINPIDNGKEYDIFISLSDIYNDSLSLPPEIITNQKNMSFDELKHIELPLTYREKLLKRTKLMEKDTLYLYNYKANMLEKFPINSLKAVANLHVYASEGDEISEYDYMIGFQLNKTEYEEKAMEKANFVFAYFGNQNPFNEKPLTSIQWKKVSLDKFPVKTQHKTLKTGNAYLYQTEDLQYFILDLIGEFGVTERQLAVLKNRKLIFEKNYTLGEGSGFASLNGIENMEYPNYLWTGNLFKGKPPVIFGFVFQSFGCPSIDFLDQNYSEIYTKCDNRH</sequence>
<reference evidence="1" key="1">
    <citation type="submission" date="2022-10" db="EMBL/GenBank/DDBJ databases">
        <title>Chryseobacterium babae sp. nov. isolated from the gut of the beetle Oryctes rhinoceros, and Chryseobacterium kimseyorum sp. nov., isolated from a stick insect rearing cage.</title>
        <authorList>
            <person name="Shelomi M."/>
            <person name="Han C.-J."/>
            <person name="Chen W.-M."/>
            <person name="Chen H.-K."/>
            <person name="Liaw S.-J."/>
            <person name="Muhle E."/>
            <person name="Clermont D."/>
        </authorList>
    </citation>
    <scope>NUCLEOTIDE SEQUENCE</scope>
    <source>
        <strain evidence="1">09-1422</strain>
    </source>
</reference>
<evidence type="ECO:0000313" key="1">
    <source>
        <dbReference type="EMBL" id="MCW3168988.1"/>
    </source>
</evidence>
<proteinExistence type="predicted"/>
<evidence type="ECO:0000313" key="2">
    <source>
        <dbReference type="Proteomes" id="UP001163731"/>
    </source>
</evidence>
<evidence type="ECO:0008006" key="3">
    <source>
        <dbReference type="Google" id="ProtNLM"/>
    </source>
</evidence>
<organism evidence="1 2">
    <name type="scientific">Chryseobacterium kimseyorum</name>
    <dbReference type="NCBI Taxonomy" id="2984028"/>
    <lineage>
        <taxon>Bacteria</taxon>
        <taxon>Pseudomonadati</taxon>
        <taxon>Bacteroidota</taxon>
        <taxon>Flavobacteriia</taxon>
        <taxon>Flavobacteriales</taxon>
        <taxon>Weeksellaceae</taxon>
        <taxon>Chryseobacterium group</taxon>
        <taxon>Chryseobacterium</taxon>
    </lineage>
</organism>
<dbReference type="EMBL" id="JAPDHW010000006">
    <property type="protein sequence ID" value="MCW3168988.1"/>
    <property type="molecule type" value="Genomic_DNA"/>
</dbReference>